<dbReference type="RefSeq" id="WP_099326986.1">
    <property type="nucleotide sequence ID" value="NZ_LT934425.1"/>
</dbReference>
<dbReference type="PANTHER" id="PTHR42855">
    <property type="entry name" value="ABC TRANSPORTER ATP-BINDING SUBUNIT"/>
    <property type="match status" value="1"/>
</dbReference>
<evidence type="ECO:0000256" key="9">
    <source>
        <dbReference type="ARBA" id="ARBA00049360"/>
    </source>
</evidence>
<dbReference type="Pfam" id="PF12848">
    <property type="entry name" value="ABC_tran_Xtn"/>
    <property type="match status" value="1"/>
</dbReference>
<dbReference type="KEGG" id="kst:KSMBR1_1101"/>
<dbReference type="FunFam" id="3.40.50.300:FF:000309">
    <property type="entry name" value="ABC transporter ATP-binding protein"/>
    <property type="match status" value="1"/>
</dbReference>
<dbReference type="NCBIfam" id="NF000355">
    <property type="entry name" value="ribo_prot_ABC_F"/>
    <property type="match status" value="1"/>
</dbReference>
<feature type="region of interest" description="Disordered" evidence="12">
    <location>
        <begin position="246"/>
        <end position="273"/>
    </location>
</feature>
<keyword evidence="6 11" id="KW-0067">ATP-binding</keyword>
<dbReference type="InterPro" id="IPR032781">
    <property type="entry name" value="ABC_tran_Xtn"/>
</dbReference>
<dbReference type="EC" id="3.6.1.-" evidence="11"/>
<keyword evidence="3 11" id="KW-0547">Nucleotide-binding</keyword>
<keyword evidence="8 11" id="KW-0234">DNA repair</keyword>
<dbReference type="PROSITE" id="PS00211">
    <property type="entry name" value="ABC_TRANSPORTER_1"/>
    <property type="match status" value="1"/>
</dbReference>
<accession>A0A2C9CCV1</accession>
<dbReference type="InterPro" id="IPR043686">
    <property type="entry name" value="Uup"/>
</dbReference>
<dbReference type="Gene3D" id="1.10.287.380">
    <property type="entry name" value="Valyl-tRNA synthetase, C-terminal domain"/>
    <property type="match status" value="1"/>
</dbReference>
<evidence type="ECO:0000313" key="13">
    <source>
        <dbReference type="EMBL" id="SOH03604.1"/>
    </source>
</evidence>
<dbReference type="InterPro" id="IPR003593">
    <property type="entry name" value="AAA+_ATPase"/>
</dbReference>
<dbReference type="CDD" id="cd03221">
    <property type="entry name" value="ABCF_EF-3"/>
    <property type="match status" value="2"/>
</dbReference>
<evidence type="ECO:0000256" key="3">
    <source>
        <dbReference type="ARBA" id="ARBA00022741"/>
    </source>
</evidence>
<dbReference type="SMART" id="SM00382">
    <property type="entry name" value="AAA"/>
    <property type="match status" value="2"/>
</dbReference>
<keyword evidence="14" id="KW-1185">Reference proteome</keyword>
<evidence type="ECO:0000256" key="6">
    <source>
        <dbReference type="ARBA" id="ARBA00022840"/>
    </source>
</evidence>
<dbReference type="InterPro" id="IPR032524">
    <property type="entry name" value="ABC_tran_C"/>
</dbReference>
<dbReference type="GO" id="GO:0043022">
    <property type="term" value="F:ribosome binding"/>
    <property type="evidence" value="ECO:0007669"/>
    <property type="project" value="UniProtKB-UniRule"/>
</dbReference>
<dbReference type="GO" id="GO:0006281">
    <property type="term" value="P:DNA repair"/>
    <property type="evidence" value="ECO:0007669"/>
    <property type="project" value="UniProtKB-KW"/>
</dbReference>
<feature type="binding site" evidence="11">
    <location>
        <begin position="36"/>
        <end position="43"/>
    </location>
    <ligand>
        <name>ATP</name>
        <dbReference type="ChEBI" id="CHEBI:30616"/>
        <label>1</label>
    </ligand>
</feature>
<dbReference type="GO" id="GO:0005737">
    <property type="term" value="C:cytoplasm"/>
    <property type="evidence" value="ECO:0007669"/>
    <property type="project" value="UniProtKB-SubCell"/>
</dbReference>
<dbReference type="InterPro" id="IPR003439">
    <property type="entry name" value="ABC_transporter-like_ATP-bd"/>
</dbReference>
<dbReference type="InterPro" id="IPR051309">
    <property type="entry name" value="ABCF_ATPase"/>
</dbReference>
<evidence type="ECO:0000256" key="8">
    <source>
        <dbReference type="ARBA" id="ARBA00023204"/>
    </source>
</evidence>
<dbReference type="InterPro" id="IPR017871">
    <property type="entry name" value="ABC_transporter-like_CS"/>
</dbReference>
<feature type="compositionally biased region" description="Basic and acidic residues" evidence="12">
    <location>
        <begin position="246"/>
        <end position="266"/>
    </location>
</feature>
<dbReference type="EMBL" id="LT934425">
    <property type="protein sequence ID" value="SOH03604.1"/>
    <property type="molecule type" value="Genomic_DNA"/>
</dbReference>
<dbReference type="InterPro" id="IPR027417">
    <property type="entry name" value="P-loop_NTPase"/>
</dbReference>
<evidence type="ECO:0000256" key="12">
    <source>
        <dbReference type="SAM" id="MobiDB-lite"/>
    </source>
</evidence>
<dbReference type="Gene3D" id="3.40.50.300">
    <property type="entry name" value="P-loop containing nucleotide triphosphate hydrolases"/>
    <property type="match status" value="2"/>
</dbReference>
<keyword evidence="2 11" id="KW-0677">Repeat</keyword>
<comment type="subcellular location">
    <subcellularLocation>
        <location evidence="11">Cytoplasm</location>
    </subcellularLocation>
    <text evidence="11">Associates with ribosomes.</text>
</comment>
<organism evidence="13 14">
    <name type="scientific">Kuenenia stuttgartiensis</name>
    <dbReference type="NCBI Taxonomy" id="174633"/>
    <lineage>
        <taxon>Bacteria</taxon>
        <taxon>Pseudomonadati</taxon>
        <taxon>Planctomycetota</taxon>
        <taxon>Candidatus Brocadiia</taxon>
        <taxon>Candidatus Brocadiales</taxon>
        <taxon>Candidatus Brocadiaceae</taxon>
        <taxon>Candidatus Kuenenia</taxon>
    </lineage>
</organism>
<evidence type="ECO:0000256" key="7">
    <source>
        <dbReference type="ARBA" id="ARBA00023125"/>
    </source>
</evidence>
<keyword evidence="5 11" id="KW-0378">Hydrolase</keyword>
<dbReference type="Pfam" id="PF00005">
    <property type="entry name" value="ABC_tran"/>
    <property type="match status" value="2"/>
</dbReference>
<evidence type="ECO:0000256" key="1">
    <source>
        <dbReference type="ARBA" id="ARBA00022490"/>
    </source>
</evidence>
<dbReference type="FunFam" id="3.40.50.300:FF:000011">
    <property type="entry name" value="Putative ABC transporter ATP-binding component"/>
    <property type="match status" value="1"/>
</dbReference>
<feature type="binding site" evidence="11">
    <location>
        <begin position="318"/>
        <end position="325"/>
    </location>
    <ligand>
        <name>ATP</name>
        <dbReference type="ChEBI" id="CHEBI:30616"/>
        <label>2</label>
    </ligand>
</feature>
<reference evidence="14" key="1">
    <citation type="submission" date="2017-10" db="EMBL/GenBank/DDBJ databases">
        <authorList>
            <person name="Frank J."/>
        </authorList>
    </citation>
    <scope>NUCLEOTIDE SEQUENCE [LARGE SCALE GENOMIC DNA]</scope>
</reference>
<dbReference type="Proteomes" id="UP000221734">
    <property type="component" value="Chromosome Kuenenia_stuttgartiensis_MBR1"/>
</dbReference>
<dbReference type="AlphaFoldDB" id="A0A2C9CCV1"/>
<dbReference type="GO" id="GO:0005524">
    <property type="term" value="F:ATP binding"/>
    <property type="evidence" value="ECO:0007669"/>
    <property type="project" value="UniProtKB-UniRule"/>
</dbReference>
<proteinExistence type="inferred from homology"/>
<evidence type="ECO:0000313" key="14">
    <source>
        <dbReference type="Proteomes" id="UP000221734"/>
    </source>
</evidence>
<evidence type="ECO:0000256" key="11">
    <source>
        <dbReference type="HAMAP-Rule" id="MF_00848"/>
    </source>
</evidence>
<keyword evidence="7 11" id="KW-0238">DNA-binding</keyword>
<feature type="region of interest" description="Disordered" evidence="12">
    <location>
        <begin position="503"/>
        <end position="526"/>
    </location>
</feature>
<dbReference type="HAMAP" id="MF_00848">
    <property type="entry name" value="Uup"/>
    <property type="match status" value="1"/>
</dbReference>
<dbReference type="InterPro" id="IPR037118">
    <property type="entry name" value="Val-tRNA_synth_C_sf"/>
</dbReference>
<dbReference type="PROSITE" id="PS50893">
    <property type="entry name" value="ABC_TRANSPORTER_2"/>
    <property type="match status" value="2"/>
</dbReference>
<dbReference type="PANTHER" id="PTHR42855:SF1">
    <property type="entry name" value="ABC TRANSPORTER DOMAIN-CONTAINING PROTEIN"/>
    <property type="match status" value="1"/>
</dbReference>
<comment type="function">
    <text evidence="11">Probably plays a role in ribosome assembly or function. May be involved in resolution of branched DNA intermediates that result from template switching in postreplication gaps. Binds DNA and has ATPase activity.</text>
</comment>
<comment type="similarity">
    <text evidence="10 11">Belongs to the ABC transporter superfamily. ABCF family. Uup subfamily.</text>
</comment>
<sequence length="604" mass="68628">MALISLQDVTIGFGCPLLIEHANLQLERGEKACLLGRNGAGKSTLLKLINGDLMPDSGEIVRQKGLRTAYLSQEIPKKINGTVSDILSNEFGNLPSSERKGRHQINKIISQMQLDAHAEFNTLSSGLKRKVLLARELVCGPGILLLDEPTNHLDIDAVCWLEEFLLRYEGTMLFVTHDRSFLRKLSTRIIELDRGNLSSWSCNYETFLTRKQAVLDAEEKQHALFDKKLAQEEVWVRQGIKARRTRNEGRKRELEKMRQVRSERRQRTGSALIQTQESDRSGAVVIKVEGATYGYDNRLIVNNFSTTIMRGDKVGIIGPNGSGKTTLLRLLLGELTLQKGNVRHGTQLQIAYFDQLRAQLNEDKSVFENVGEGNDVITFNGKPRHIIGYLQNFLFSPDRARVSVKTLSGGERNRLLLARLFTKPSNVLVMDEPTNDLDVETLELLEELLMEYQGTLLLVSHDRTFLNNIATSTLVFEGEGLINEYVGGYDDWLRQRTVHAQNDFPGKQLPTKLKAESKQSKRTRKLSYNEKRELESLPHRIELLETEQQQLTQTMGNPVFYQKGKEEIEKIKGRASALEYELAEAFHRWEALEKLRSEHETVSS</sequence>
<dbReference type="OrthoDB" id="9760950at2"/>
<dbReference type="GO" id="GO:0016887">
    <property type="term" value="F:ATP hydrolysis activity"/>
    <property type="evidence" value="ECO:0007669"/>
    <property type="project" value="UniProtKB-UniRule"/>
</dbReference>
<evidence type="ECO:0000256" key="4">
    <source>
        <dbReference type="ARBA" id="ARBA00022763"/>
    </source>
</evidence>
<dbReference type="GO" id="GO:0003677">
    <property type="term" value="F:DNA binding"/>
    <property type="evidence" value="ECO:0007669"/>
    <property type="project" value="UniProtKB-UniRule"/>
</dbReference>
<evidence type="ECO:0000256" key="2">
    <source>
        <dbReference type="ARBA" id="ARBA00022737"/>
    </source>
</evidence>
<dbReference type="Pfam" id="PF16326">
    <property type="entry name" value="ABC_tran_CTD"/>
    <property type="match status" value="1"/>
</dbReference>
<evidence type="ECO:0000256" key="5">
    <source>
        <dbReference type="ARBA" id="ARBA00022801"/>
    </source>
</evidence>
<gene>
    <name evidence="13" type="primary">oleB_1</name>
    <name evidence="11" type="synonym">uup</name>
    <name evidence="13" type="ORF">KSMBR1_1101</name>
</gene>
<comment type="catalytic activity">
    <reaction evidence="9 11">
        <text>ATP + H2O = ADP + phosphate + H(+)</text>
        <dbReference type="Rhea" id="RHEA:13065"/>
        <dbReference type="ChEBI" id="CHEBI:15377"/>
        <dbReference type="ChEBI" id="CHEBI:15378"/>
        <dbReference type="ChEBI" id="CHEBI:30616"/>
        <dbReference type="ChEBI" id="CHEBI:43474"/>
        <dbReference type="ChEBI" id="CHEBI:456216"/>
    </reaction>
</comment>
<keyword evidence="1 11" id="KW-0963">Cytoplasm</keyword>
<dbReference type="SUPFAM" id="SSF52540">
    <property type="entry name" value="P-loop containing nucleoside triphosphate hydrolases"/>
    <property type="match status" value="2"/>
</dbReference>
<protein>
    <recommendedName>
        <fullName evidence="11">ATP-binding protein Uup</fullName>
        <ecNumber evidence="11">3.6.1.-</ecNumber>
    </recommendedName>
</protein>
<evidence type="ECO:0000256" key="10">
    <source>
        <dbReference type="ARBA" id="ARBA00061478"/>
    </source>
</evidence>
<keyword evidence="4 11" id="KW-0227">DNA damage</keyword>
<name>A0A2C9CCV1_KUEST</name>